<evidence type="ECO:0000259" key="2">
    <source>
        <dbReference type="Pfam" id="PF01266"/>
    </source>
</evidence>
<gene>
    <name evidence="3" type="ORF">BJY26_003134</name>
</gene>
<evidence type="ECO:0000313" key="4">
    <source>
        <dbReference type="Proteomes" id="UP000539111"/>
    </source>
</evidence>
<sequence>MAWLNASSKRPKDYFDLNFAGVREYYRLKSELAADWLHLTGTLAQAACTPNLEDRAAELEAWGYGVERTNAATAFGQHLPQATIVDPDEFVAHYPDEGWIDTNGATQELIGAAAACGAEYQQGCAVTRIDAEGSAYRLTLADGTTFLTDVVVNAAGPKADRIAALVGRHLPLAPTKGMTIKFFAPDLDIDKIVLSDQVEIRPDVNGCVRTHSDAVDGMMAQGAATDRTEIVEVMRTKAANFLPALESAPIAGVYMGVRPIPEDQFSCVGAVDGIDNYFEAVTHSGVTMGPLIGRLITEYVVDGTRNDLLTSRFDPNRFNELS</sequence>
<dbReference type="PANTHER" id="PTHR13847">
    <property type="entry name" value="SARCOSINE DEHYDROGENASE-RELATED"/>
    <property type="match status" value="1"/>
</dbReference>
<dbReference type="PANTHER" id="PTHR13847:SF289">
    <property type="entry name" value="GLYCINE OXIDASE"/>
    <property type="match status" value="1"/>
</dbReference>
<dbReference type="Pfam" id="PF01266">
    <property type="entry name" value="DAO"/>
    <property type="match status" value="1"/>
</dbReference>
<accession>A0A7Z0D4S2</accession>
<dbReference type="InterPro" id="IPR036188">
    <property type="entry name" value="FAD/NAD-bd_sf"/>
</dbReference>
<dbReference type="GO" id="GO:0005737">
    <property type="term" value="C:cytoplasm"/>
    <property type="evidence" value="ECO:0007669"/>
    <property type="project" value="TreeGrafter"/>
</dbReference>
<dbReference type="SUPFAM" id="SSF51905">
    <property type="entry name" value="FAD/NAD(P)-binding domain"/>
    <property type="match status" value="1"/>
</dbReference>
<dbReference type="Gene3D" id="3.50.50.60">
    <property type="entry name" value="FAD/NAD(P)-binding domain"/>
    <property type="match status" value="1"/>
</dbReference>
<keyword evidence="4" id="KW-1185">Reference proteome</keyword>
<dbReference type="Gene3D" id="3.30.9.10">
    <property type="entry name" value="D-Amino Acid Oxidase, subunit A, domain 2"/>
    <property type="match status" value="1"/>
</dbReference>
<evidence type="ECO:0000313" key="3">
    <source>
        <dbReference type="EMBL" id="NYI68828.1"/>
    </source>
</evidence>
<dbReference type="InterPro" id="IPR006076">
    <property type="entry name" value="FAD-dep_OxRdtase"/>
</dbReference>
<keyword evidence="1" id="KW-0560">Oxidoreductase</keyword>
<dbReference type="GO" id="GO:0016491">
    <property type="term" value="F:oxidoreductase activity"/>
    <property type="evidence" value="ECO:0007669"/>
    <property type="project" value="UniProtKB-KW"/>
</dbReference>
<name>A0A7Z0D4S2_9MICO</name>
<reference evidence="3 4" key="1">
    <citation type="submission" date="2020-07" db="EMBL/GenBank/DDBJ databases">
        <title>Sequencing the genomes of 1000 actinobacteria strains.</title>
        <authorList>
            <person name="Klenk H.-P."/>
        </authorList>
    </citation>
    <scope>NUCLEOTIDE SEQUENCE [LARGE SCALE GENOMIC DNA]</scope>
    <source>
        <strain evidence="3 4">DSM 26341</strain>
    </source>
</reference>
<dbReference type="AlphaFoldDB" id="A0A7Z0D4S2"/>
<proteinExistence type="predicted"/>
<protein>
    <submittedName>
        <fullName evidence="3">Glycine/D-amino acid oxidase-like deaminating enzyme</fullName>
    </submittedName>
</protein>
<feature type="domain" description="FAD dependent oxidoreductase" evidence="2">
    <location>
        <begin position="10"/>
        <end position="298"/>
    </location>
</feature>
<comment type="caution">
    <text evidence="3">The sequence shown here is derived from an EMBL/GenBank/DDBJ whole genome shotgun (WGS) entry which is preliminary data.</text>
</comment>
<dbReference type="EMBL" id="JACBZP010000001">
    <property type="protein sequence ID" value="NYI68828.1"/>
    <property type="molecule type" value="Genomic_DNA"/>
</dbReference>
<organism evidence="3 4">
    <name type="scientific">Spelaeicoccus albus</name>
    <dbReference type="NCBI Taxonomy" id="1280376"/>
    <lineage>
        <taxon>Bacteria</taxon>
        <taxon>Bacillati</taxon>
        <taxon>Actinomycetota</taxon>
        <taxon>Actinomycetes</taxon>
        <taxon>Micrococcales</taxon>
        <taxon>Brevibacteriaceae</taxon>
        <taxon>Spelaeicoccus</taxon>
    </lineage>
</organism>
<dbReference type="Proteomes" id="UP000539111">
    <property type="component" value="Unassembled WGS sequence"/>
</dbReference>
<evidence type="ECO:0000256" key="1">
    <source>
        <dbReference type="ARBA" id="ARBA00023002"/>
    </source>
</evidence>